<evidence type="ECO:0000313" key="2">
    <source>
        <dbReference type="Proteomes" id="UP001326110"/>
    </source>
</evidence>
<name>A0ABZ0Y078_9BURK</name>
<proteinExistence type="predicted"/>
<dbReference type="GeneID" id="43166182"/>
<protein>
    <submittedName>
        <fullName evidence="1">Uncharacterized protein</fullName>
    </submittedName>
</protein>
<reference evidence="1 2" key="1">
    <citation type="submission" date="2023-11" db="EMBL/GenBank/DDBJ databases">
        <title>MicrobeMod: A computational toolkit for identifying prokaryotic methylation and restriction-modification with nanopore sequencing.</title>
        <authorList>
            <person name="Crits-Christoph A."/>
            <person name="Kang S.C."/>
            <person name="Lee H."/>
            <person name="Ostrov N."/>
        </authorList>
    </citation>
    <scope>NUCLEOTIDE SEQUENCE [LARGE SCALE GENOMIC DNA]</scope>
    <source>
        <strain evidence="1 2">ATCC 25935</strain>
    </source>
</reference>
<sequence>MDLPSQKQAAALAALSAADSARLERLASKANVSVDSIWPEIYLYGFDDIEDSVQANLNADEDIAAGCTVAHDDVMAQARRILDANVRGKRKAG</sequence>
<organism evidence="1 2">
    <name type="scientific">Duganella zoogloeoides</name>
    <dbReference type="NCBI Taxonomy" id="75659"/>
    <lineage>
        <taxon>Bacteria</taxon>
        <taxon>Pseudomonadati</taxon>
        <taxon>Pseudomonadota</taxon>
        <taxon>Betaproteobacteria</taxon>
        <taxon>Burkholderiales</taxon>
        <taxon>Oxalobacteraceae</taxon>
        <taxon>Telluria group</taxon>
        <taxon>Duganella</taxon>
    </lineage>
</organism>
<dbReference type="RefSeq" id="WP_019924661.1">
    <property type="nucleotide sequence ID" value="NZ_CP140152.1"/>
</dbReference>
<keyword evidence="2" id="KW-1185">Reference proteome</keyword>
<gene>
    <name evidence="1" type="ORF">SR858_02620</name>
</gene>
<dbReference type="EMBL" id="CP140152">
    <property type="protein sequence ID" value="WQH05243.1"/>
    <property type="molecule type" value="Genomic_DNA"/>
</dbReference>
<evidence type="ECO:0000313" key="1">
    <source>
        <dbReference type="EMBL" id="WQH05243.1"/>
    </source>
</evidence>
<accession>A0ABZ0Y078</accession>
<dbReference type="Proteomes" id="UP001326110">
    <property type="component" value="Chromosome"/>
</dbReference>